<name>A0A1A8JYA4_NOTKU</name>
<reference evidence="1" key="2">
    <citation type="submission" date="2016-06" db="EMBL/GenBank/DDBJ databases">
        <title>The genome of a short-lived fish provides insights into sex chromosome evolution and the genetic control of aging.</title>
        <authorList>
            <person name="Reichwald K."/>
            <person name="Felder M."/>
            <person name="Petzold A."/>
            <person name="Koch P."/>
            <person name="Groth M."/>
            <person name="Platzer M."/>
        </authorList>
    </citation>
    <scope>NUCLEOTIDE SEQUENCE</scope>
    <source>
        <tissue evidence="1">Brain</tissue>
    </source>
</reference>
<feature type="non-terminal residue" evidence="1">
    <location>
        <position position="57"/>
    </location>
</feature>
<accession>A0A1A8JYA4</accession>
<organism evidence="1">
    <name type="scientific">Nothobranchius kuhntae</name>
    <name type="common">Beira killifish</name>
    <dbReference type="NCBI Taxonomy" id="321403"/>
    <lineage>
        <taxon>Eukaryota</taxon>
        <taxon>Metazoa</taxon>
        <taxon>Chordata</taxon>
        <taxon>Craniata</taxon>
        <taxon>Vertebrata</taxon>
        <taxon>Euteleostomi</taxon>
        <taxon>Actinopterygii</taxon>
        <taxon>Neopterygii</taxon>
        <taxon>Teleostei</taxon>
        <taxon>Neoteleostei</taxon>
        <taxon>Acanthomorphata</taxon>
        <taxon>Ovalentaria</taxon>
        <taxon>Atherinomorphae</taxon>
        <taxon>Cyprinodontiformes</taxon>
        <taxon>Nothobranchiidae</taxon>
        <taxon>Nothobranchius</taxon>
    </lineage>
</organism>
<sequence>KWCGEHGAALSEKKRNMLNMDAFRGDLTDAVRIVCAGGTPSGSCMVIIHSHHLENKK</sequence>
<dbReference type="EMBL" id="HAEE01005043">
    <property type="protein sequence ID" value="SBR25063.1"/>
    <property type="molecule type" value="Transcribed_RNA"/>
</dbReference>
<protein>
    <submittedName>
        <fullName evidence="1">Uncharacterized protein</fullName>
    </submittedName>
</protein>
<evidence type="ECO:0000313" key="1">
    <source>
        <dbReference type="EMBL" id="SBR25063.1"/>
    </source>
</evidence>
<gene>
    <name evidence="1" type="primary">Nfu_g_1_024723</name>
</gene>
<proteinExistence type="predicted"/>
<feature type="non-terminal residue" evidence="1">
    <location>
        <position position="1"/>
    </location>
</feature>
<dbReference type="AlphaFoldDB" id="A0A1A8JYA4"/>
<reference evidence="1" key="1">
    <citation type="submission" date="2016-05" db="EMBL/GenBank/DDBJ databases">
        <authorList>
            <person name="Lavstsen T."/>
            <person name="Jespersen J.S."/>
        </authorList>
    </citation>
    <scope>NUCLEOTIDE SEQUENCE</scope>
    <source>
        <tissue evidence="1">Brain</tissue>
    </source>
</reference>